<name>A0A0K8P8R6_PISS1</name>
<evidence type="ECO:0000313" key="2">
    <source>
        <dbReference type="Proteomes" id="UP000037660"/>
    </source>
</evidence>
<accession>A0A0K8P8R6</accession>
<protein>
    <submittedName>
        <fullName evidence="1">Uncharacterized protein</fullName>
    </submittedName>
</protein>
<dbReference type="Proteomes" id="UP000037660">
    <property type="component" value="Unassembled WGS sequence"/>
</dbReference>
<comment type="caution">
    <text evidence="1">The sequence shown here is derived from an EMBL/GenBank/DDBJ whole genome shotgun (WGS) entry which is preliminary data.</text>
</comment>
<reference evidence="2" key="1">
    <citation type="submission" date="2015-07" db="EMBL/GenBank/DDBJ databases">
        <title>Discovery of a poly(ethylene terephthalate assimilation.</title>
        <authorList>
            <person name="Yoshida S."/>
            <person name="Hiraga K."/>
            <person name="Takehana T."/>
            <person name="Taniguchi I."/>
            <person name="Yamaji H."/>
            <person name="Maeda Y."/>
            <person name="Toyohara K."/>
            <person name="Miyamoto K."/>
            <person name="Kimura Y."/>
            <person name="Oda K."/>
        </authorList>
    </citation>
    <scope>NUCLEOTIDE SEQUENCE [LARGE SCALE GENOMIC DNA]</scope>
    <source>
        <strain evidence="2">NBRC 110686 / TISTR 2288 / 201-F6</strain>
    </source>
</reference>
<sequence>MLIAVDAYAGEWLTLPRLVARVVRPMHEVESICDELVATGQMQADRMPDGTRCFGVQCQPLGGAAQ</sequence>
<reference evidence="1 2" key="2">
    <citation type="journal article" date="2016" name="Science">
        <title>A bacterium that degrades and assimilates poly(ethylene terephthalate).</title>
        <authorList>
            <person name="Yoshida S."/>
            <person name="Hiraga K."/>
            <person name="Takehana T."/>
            <person name="Taniguchi I."/>
            <person name="Yamaji H."/>
            <person name="Maeda Y."/>
            <person name="Toyohara K."/>
            <person name="Miyamoto K."/>
            <person name="Kimura Y."/>
            <person name="Oda K."/>
        </authorList>
    </citation>
    <scope>NUCLEOTIDE SEQUENCE [LARGE SCALE GENOMIC DNA]</scope>
    <source>
        <strain evidence="2">NBRC 110686 / TISTR 2288 / 201-F6</strain>
    </source>
</reference>
<keyword evidence="2" id="KW-1185">Reference proteome</keyword>
<dbReference type="EMBL" id="BBYR01000133">
    <property type="protein sequence ID" value="GAP39037.1"/>
    <property type="molecule type" value="Genomic_DNA"/>
</dbReference>
<proteinExistence type="predicted"/>
<dbReference type="AlphaFoldDB" id="A0A0K8P8R6"/>
<evidence type="ECO:0000313" key="1">
    <source>
        <dbReference type="EMBL" id="GAP39037.1"/>
    </source>
</evidence>
<gene>
    <name evidence="1" type="ORF">ISF6_0668</name>
</gene>
<organism evidence="1 2">
    <name type="scientific">Piscinibacter sakaiensis</name>
    <name type="common">Ideonella sakaiensis</name>
    <dbReference type="NCBI Taxonomy" id="1547922"/>
    <lineage>
        <taxon>Bacteria</taxon>
        <taxon>Pseudomonadati</taxon>
        <taxon>Pseudomonadota</taxon>
        <taxon>Betaproteobacteria</taxon>
        <taxon>Burkholderiales</taxon>
        <taxon>Sphaerotilaceae</taxon>
        <taxon>Piscinibacter</taxon>
    </lineage>
</organism>